<feature type="binding site" evidence="7">
    <location>
        <position position="55"/>
    </location>
    <ligand>
        <name>ATP</name>
        <dbReference type="ChEBI" id="CHEBI:30616"/>
    </ligand>
</feature>
<dbReference type="InterPro" id="IPR011009">
    <property type="entry name" value="Kinase-like_dom_sf"/>
</dbReference>
<dbReference type="Proteomes" id="UP001596496">
    <property type="component" value="Unassembled WGS sequence"/>
</dbReference>
<name>A0ABW2NX66_9ACTN</name>
<dbReference type="SUPFAM" id="SSF56112">
    <property type="entry name" value="Protein kinase-like (PK-like)"/>
    <property type="match status" value="1"/>
</dbReference>
<dbReference type="PROSITE" id="PS50011">
    <property type="entry name" value="PROTEIN_KINASE_DOM"/>
    <property type="match status" value="1"/>
</dbReference>
<keyword evidence="9" id="KW-0812">Transmembrane</keyword>
<keyword evidence="9" id="KW-1133">Transmembrane helix</keyword>
<evidence type="ECO:0000256" key="8">
    <source>
        <dbReference type="SAM" id="MobiDB-lite"/>
    </source>
</evidence>
<keyword evidence="6 7" id="KW-0067">ATP-binding</keyword>
<evidence type="ECO:0000259" key="10">
    <source>
        <dbReference type="PROSITE" id="PS50011"/>
    </source>
</evidence>
<comment type="caution">
    <text evidence="11">The sequence shown here is derived from an EMBL/GenBank/DDBJ whole genome shotgun (WGS) entry which is preliminary data.</text>
</comment>
<evidence type="ECO:0000313" key="12">
    <source>
        <dbReference type="Proteomes" id="UP001596496"/>
    </source>
</evidence>
<gene>
    <name evidence="11" type="ORF">ACFQSB_04335</name>
</gene>
<dbReference type="PANTHER" id="PTHR43289:SF6">
    <property type="entry name" value="SERINE_THREONINE-PROTEIN KINASE NEKL-3"/>
    <property type="match status" value="1"/>
</dbReference>
<keyword evidence="4 7" id="KW-0547">Nucleotide-binding</keyword>
<protein>
    <recommendedName>
        <fullName evidence="1">non-specific serine/threonine protein kinase</fullName>
        <ecNumber evidence="1">2.7.11.1</ecNumber>
    </recommendedName>
</protein>
<evidence type="ECO:0000256" key="7">
    <source>
        <dbReference type="PROSITE-ProRule" id="PRU10141"/>
    </source>
</evidence>
<dbReference type="Pfam" id="PF00069">
    <property type="entry name" value="Pkinase"/>
    <property type="match status" value="1"/>
</dbReference>
<keyword evidence="3" id="KW-0808">Transferase</keyword>
<keyword evidence="2" id="KW-0723">Serine/threonine-protein kinase</keyword>
<reference evidence="12" key="1">
    <citation type="journal article" date="2019" name="Int. J. Syst. Evol. Microbiol.">
        <title>The Global Catalogue of Microorganisms (GCM) 10K type strain sequencing project: providing services to taxonomists for standard genome sequencing and annotation.</title>
        <authorList>
            <consortium name="The Broad Institute Genomics Platform"/>
            <consortium name="The Broad Institute Genome Sequencing Center for Infectious Disease"/>
            <person name="Wu L."/>
            <person name="Ma J."/>
        </authorList>
    </citation>
    <scope>NUCLEOTIDE SEQUENCE [LARGE SCALE GENOMIC DNA]</scope>
    <source>
        <strain evidence="12">CECT 7649</strain>
    </source>
</reference>
<evidence type="ECO:0000256" key="1">
    <source>
        <dbReference type="ARBA" id="ARBA00012513"/>
    </source>
</evidence>
<dbReference type="PROSITE" id="PS00107">
    <property type="entry name" value="PROTEIN_KINASE_ATP"/>
    <property type="match status" value="1"/>
</dbReference>
<dbReference type="Gene3D" id="3.30.200.20">
    <property type="entry name" value="Phosphorylase Kinase, domain 1"/>
    <property type="match status" value="1"/>
</dbReference>
<accession>A0ABW2NX66</accession>
<organism evidence="11 12">
    <name type="scientific">Sphaerisporangium rhizosphaerae</name>
    <dbReference type="NCBI Taxonomy" id="2269375"/>
    <lineage>
        <taxon>Bacteria</taxon>
        <taxon>Bacillati</taxon>
        <taxon>Actinomycetota</taxon>
        <taxon>Actinomycetes</taxon>
        <taxon>Streptosporangiales</taxon>
        <taxon>Streptosporangiaceae</taxon>
        <taxon>Sphaerisporangium</taxon>
    </lineage>
</organism>
<dbReference type="PANTHER" id="PTHR43289">
    <property type="entry name" value="MITOGEN-ACTIVATED PROTEIN KINASE KINASE KINASE 20-RELATED"/>
    <property type="match status" value="1"/>
</dbReference>
<keyword evidence="12" id="KW-1185">Reference proteome</keyword>
<evidence type="ECO:0000256" key="3">
    <source>
        <dbReference type="ARBA" id="ARBA00022679"/>
    </source>
</evidence>
<evidence type="ECO:0000313" key="11">
    <source>
        <dbReference type="EMBL" id="MFC7381424.1"/>
    </source>
</evidence>
<evidence type="ECO:0000256" key="9">
    <source>
        <dbReference type="SAM" id="Phobius"/>
    </source>
</evidence>
<feature type="transmembrane region" description="Helical" evidence="9">
    <location>
        <begin position="686"/>
        <end position="707"/>
    </location>
</feature>
<proteinExistence type="predicted"/>
<dbReference type="EMBL" id="JBHTCG010000002">
    <property type="protein sequence ID" value="MFC7381424.1"/>
    <property type="molecule type" value="Genomic_DNA"/>
</dbReference>
<evidence type="ECO:0000256" key="4">
    <source>
        <dbReference type="ARBA" id="ARBA00022741"/>
    </source>
</evidence>
<dbReference type="PROSITE" id="PS00108">
    <property type="entry name" value="PROTEIN_KINASE_ST"/>
    <property type="match status" value="1"/>
</dbReference>
<dbReference type="InterPro" id="IPR017441">
    <property type="entry name" value="Protein_kinase_ATP_BS"/>
</dbReference>
<dbReference type="InterPro" id="IPR008271">
    <property type="entry name" value="Ser/Thr_kinase_AS"/>
</dbReference>
<dbReference type="Gene3D" id="1.10.510.10">
    <property type="entry name" value="Transferase(Phosphotransferase) domain 1"/>
    <property type="match status" value="1"/>
</dbReference>
<dbReference type="RefSeq" id="WP_380824341.1">
    <property type="nucleotide sequence ID" value="NZ_JBHTCG010000002.1"/>
</dbReference>
<dbReference type="GO" id="GO:0016301">
    <property type="term" value="F:kinase activity"/>
    <property type="evidence" value="ECO:0007669"/>
    <property type="project" value="UniProtKB-KW"/>
</dbReference>
<evidence type="ECO:0000256" key="6">
    <source>
        <dbReference type="ARBA" id="ARBA00022840"/>
    </source>
</evidence>
<dbReference type="SMART" id="SM00220">
    <property type="entry name" value="S_TKc"/>
    <property type="match status" value="1"/>
</dbReference>
<dbReference type="CDD" id="cd14014">
    <property type="entry name" value="STKc_PknB_like"/>
    <property type="match status" value="1"/>
</dbReference>
<sequence length="894" mass="92727">MAEGKSPLGDAGVAPEGQGRLVGRRYRLLSPVGRGGMGMVWHAHDVLLDRDVAVKELILPFGLDSAGKQVAHRRMLREARSAARLSHPGIVTVHDVVEEDGRPWIVMELVRAWSLEQAVRQSGPLPVVQAAEIGIRVLDALRHAHAAGILHRDVKPGNVLLTADRVVLTDFGIAAIEGDVTITQTGLLMGSPAYIPPERLQGRPITHAADLWSFGATLYAAVEGRPPYEGPDAVAVLGAVLTQEPNRPQRAGALLPVIEGLLRKNPADRMPAAQAADLLERVLRTHGSGLPLRGGERPSAVLPAQNETTPVHMLPPLDTPSGPMPSRIIETPSGPVRVPVDRNAAAQAGDRPDLIQPGGTGPHSSPSPARPGYDAFASPSGGRPNPYDALRSPSGAHPFDPGRDATGPRPNPYDALRSPSGPQPDPYDALRSGSGAQPAGPYDALRSGSGAQPAGPYDALRSGSGSQPAGPYDALRSGSGPQPAGPYDALRSGSGSQPAGAYDALGSGSGAQPADRYDVLRGASGPQPADPYDALRSPSGAQPGGSYDALRSPSGPQTGARPGGPRPDPYDALRGPSGPQTGDGYDALRPPDHPSGPYAALSELSGADPGKESLVAGTPGSRVWPPSASPNLAAQLAKDLAGGDPFPGPGGRPSDERPEGGSYGRGRRSRPENDQDDDAREGRSPVLLVLAGIGVIGVVAALLFVLWPAGSPSDDNVAAPLVTSGGDTAAASPAPVESADTLDAPAIPDGYRTQTAAGVSVSIPKDWTTSASDAAVTYTGPKNTGRRIQIKRVAPTGDDGLDLLTKAKDEATLTDYAQTRLESSALGDGKWQGSVWEYTYTALTNVTTHAVTRYVALDDKSAYEVTFTAPDAEWDEPDNRQAMSVLWSSFKPAG</sequence>
<dbReference type="InterPro" id="IPR000719">
    <property type="entry name" value="Prot_kinase_dom"/>
</dbReference>
<keyword evidence="9" id="KW-0472">Membrane</keyword>
<keyword evidence="5 11" id="KW-0418">Kinase</keyword>
<evidence type="ECO:0000256" key="2">
    <source>
        <dbReference type="ARBA" id="ARBA00022527"/>
    </source>
</evidence>
<dbReference type="EC" id="2.7.11.1" evidence="1"/>
<feature type="domain" description="Protein kinase" evidence="10">
    <location>
        <begin position="26"/>
        <end position="283"/>
    </location>
</feature>
<evidence type="ECO:0000256" key="5">
    <source>
        <dbReference type="ARBA" id="ARBA00022777"/>
    </source>
</evidence>
<feature type="region of interest" description="Disordered" evidence="8">
    <location>
        <begin position="289"/>
        <end position="680"/>
    </location>
</feature>